<feature type="transmembrane region" description="Helical" evidence="2">
    <location>
        <begin position="153"/>
        <end position="174"/>
    </location>
</feature>
<keyword evidence="2" id="KW-0472">Membrane</keyword>
<evidence type="ECO:0000313" key="4">
    <source>
        <dbReference type="Proteomes" id="UP000271974"/>
    </source>
</evidence>
<evidence type="ECO:0000256" key="2">
    <source>
        <dbReference type="SAM" id="Phobius"/>
    </source>
</evidence>
<keyword evidence="4" id="KW-1185">Reference proteome</keyword>
<comment type="caution">
    <text evidence="3">The sequence shown here is derived from an EMBL/GenBank/DDBJ whole genome shotgun (WGS) entry which is preliminary data.</text>
</comment>
<dbReference type="AlphaFoldDB" id="A0A3S0Z3U8"/>
<feature type="compositionally biased region" description="Polar residues" evidence="1">
    <location>
        <begin position="224"/>
        <end position="241"/>
    </location>
</feature>
<name>A0A3S0Z3U8_ELYCH</name>
<evidence type="ECO:0000313" key="3">
    <source>
        <dbReference type="EMBL" id="RUS70087.1"/>
    </source>
</evidence>
<proteinExistence type="predicted"/>
<keyword evidence="2" id="KW-0812">Transmembrane</keyword>
<gene>
    <name evidence="3" type="ORF">EGW08_022151</name>
</gene>
<protein>
    <submittedName>
        <fullName evidence="3">Uncharacterized protein</fullName>
    </submittedName>
</protein>
<feature type="region of interest" description="Disordered" evidence="1">
    <location>
        <begin position="182"/>
        <end position="249"/>
    </location>
</feature>
<organism evidence="3 4">
    <name type="scientific">Elysia chlorotica</name>
    <name type="common">Eastern emerald elysia</name>
    <name type="synonym">Sea slug</name>
    <dbReference type="NCBI Taxonomy" id="188477"/>
    <lineage>
        <taxon>Eukaryota</taxon>
        <taxon>Metazoa</taxon>
        <taxon>Spiralia</taxon>
        <taxon>Lophotrochozoa</taxon>
        <taxon>Mollusca</taxon>
        <taxon>Gastropoda</taxon>
        <taxon>Heterobranchia</taxon>
        <taxon>Euthyneura</taxon>
        <taxon>Panpulmonata</taxon>
        <taxon>Sacoglossa</taxon>
        <taxon>Placobranchoidea</taxon>
        <taxon>Plakobranchidae</taxon>
        <taxon>Elysia</taxon>
    </lineage>
</organism>
<sequence length="249" mass="27249">MSITSQCQSRAENCFKVTTRVSFHVTTDIEGVRIICSMYDWPDWTSKDFLLGGVNHWTAMNLNTKVFKTITSQCQSRAENCFKVTTRVSFHVTTDLEGVRIICSMYDWPDWTSKDFLMGGVNHWTAMNLNTKVFKKPLLTFTLCGEALGGSKMLFYAGCGFGGLLVVVLLWITVALNVAPSEEDDAPAPKKAANVTQNPMETASHARKTPMTKSLAGSPHGGASKTTSRGSFSDHGSTGTEVVNLESAE</sequence>
<keyword evidence="2" id="KW-1133">Transmembrane helix</keyword>
<evidence type="ECO:0000256" key="1">
    <source>
        <dbReference type="SAM" id="MobiDB-lite"/>
    </source>
</evidence>
<dbReference type="EMBL" id="RQTK01001494">
    <property type="protein sequence ID" value="RUS70087.1"/>
    <property type="molecule type" value="Genomic_DNA"/>
</dbReference>
<reference evidence="3 4" key="1">
    <citation type="submission" date="2019-01" db="EMBL/GenBank/DDBJ databases">
        <title>A draft genome assembly of the solar-powered sea slug Elysia chlorotica.</title>
        <authorList>
            <person name="Cai H."/>
            <person name="Li Q."/>
            <person name="Fang X."/>
            <person name="Li J."/>
            <person name="Curtis N.E."/>
            <person name="Altenburger A."/>
            <person name="Shibata T."/>
            <person name="Feng M."/>
            <person name="Maeda T."/>
            <person name="Schwartz J.A."/>
            <person name="Shigenobu S."/>
            <person name="Lundholm N."/>
            <person name="Nishiyama T."/>
            <person name="Yang H."/>
            <person name="Hasebe M."/>
            <person name="Li S."/>
            <person name="Pierce S.K."/>
            <person name="Wang J."/>
        </authorList>
    </citation>
    <scope>NUCLEOTIDE SEQUENCE [LARGE SCALE GENOMIC DNA]</scope>
    <source>
        <strain evidence="3">EC2010</strain>
        <tissue evidence="3">Whole organism of an adult</tissue>
    </source>
</reference>
<dbReference type="Proteomes" id="UP000271974">
    <property type="component" value="Unassembled WGS sequence"/>
</dbReference>
<accession>A0A3S0Z3U8</accession>